<evidence type="ECO:0000313" key="1">
    <source>
        <dbReference type="EMBL" id="CAD6998362.1"/>
    </source>
</evidence>
<evidence type="ECO:0000313" key="2">
    <source>
        <dbReference type="Proteomes" id="UP000606786"/>
    </source>
</evidence>
<organism evidence="1 2">
    <name type="scientific">Ceratitis capitata</name>
    <name type="common">Mediterranean fruit fly</name>
    <name type="synonym">Tephritis capitata</name>
    <dbReference type="NCBI Taxonomy" id="7213"/>
    <lineage>
        <taxon>Eukaryota</taxon>
        <taxon>Metazoa</taxon>
        <taxon>Ecdysozoa</taxon>
        <taxon>Arthropoda</taxon>
        <taxon>Hexapoda</taxon>
        <taxon>Insecta</taxon>
        <taxon>Pterygota</taxon>
        <taxon>Neoptera</taxon>
        <taxon>Endopterygota</taxon>
        <taxon>Diptera</taxon>
        <taxon>Brachycera</taxon>
        <taxon>Muscomorpha</taxon>
        <taxon>Tephritoidea</taxon>
        <taxon>Tephritidae</taxon>
        <taxon>Ceratitis</taxon>
        <taxon>Ceratitis</taxon>
    </lineage>
</organism>
<feature type="non-terminal residue" evidence="1">
    <location>
        <position position="1"/>
    </location>
</feature>
<dbReference type="Proteomes" id="UP000606786">
    <property type="component" value="Unassembled WGS sequence"/>
</dbReference>
<dbReference type="AlphaFoldDB" id="A0A811UGM3"/>
<proteinExistence type="predicted"/>
<accession>A0A811UGM3</accession>
<keyword evidence="2" id="KW-1185">Reference proteome</keyword>
<protein>
    <submittedName>
        <fullName evidence="1">(Mediterranean fruit fly) hypothetical protein</fullName>
    </submittedName>
</protein>
<gene>
    <name evidence="1" type="ORF">CCAP1982_LOCUS6963</name>
</gene>
<sequence>KHNFLQPIMKSHITADRMQSNNASSDDTHWVRTDLFAWLNVSHEQPTAKNCRRRFHTNTHLHISRENFNKTTRMHTQQSIVLGKNVECKNTKLPVMVGVSPSIPGRSPSD</sequence>
<reference evidence="1" key="1">
    <citation type="submission" date="2020-11" db="EMBL/GenBank/DDBJ databases">
        <authorList>
            <person name="Whitehead M."/>
        </authorList>
    </citation>
    <scope>NUCLEOTIDE SEQUENCE</scope>
    <source>
        <strain evidence="1">EGII</strain>
    </source>
</reference>
<comment type="caution">
    <text evidence="1">The sequence shown here is derived from an EMBL/GenBank/DDBJ whole genome shotgun (WGS) entry which is preliminary data.</text>
</comment>
<dbReference type="EMBL" id="CAJHJT010000012">
    <property type="protein sequence ID" value="CAD6998362.1"/>
    <property type="molecule type" value="Genomic_DNA"/>
</dbReference>
<name>A0A811UGM3_CERCA</name>